<dbReference type="HOGENOM" id="CLU_2170606_0_0_1"/>
<keyword evidence="2" id="KW-1185">Reference proteome</keyword>
<organism evidence="1 2">
    <name type="scientific">Baudoinia panamericana (strain UAMH 10762)</name>
    <name type="common">Angels' share fungus</name>
    <name type="synonym">Baudoinia compniacensis (strain UAMH 10762)</name>
    <dbReference type="NCBI Taxonomy" id="717646"/>
    <lineage>
        <taxon>Eukaryota</taxon>
        <taxon>Fungi</taxon>
        <taxon>Dikarya</taxon>
        <taxon>Ascomycota</taxon>
        <taxon>Pezizomycotina</taxon>
        <taxon>Dothideomycetes</taxon>
        <taxon>Dothideomycetidae</taxon>
        <taxon>Mycosphaerellales</taxon>
        <taxon>Teratosphaeriaceae</taxon>
        <taxon>Baudoinia</taxon>
    </lineage>
</organism>
<dbReference type="KEGG" id="bcom:BAUCODRAFT_148948"/>
<gene>
    <name evidence="1" type="ORF">BAUCODRAFT_148948</name>
</gene>
<protein>
    <submittedName>
        <fullName evidence="1">Uncharacterized protein</fullName>
    </submittedName>
</protein>
<dbReference type="RefSeq" id="XP_007677328.1">
    <property type="nucleotide sequence ID" value="XM_007679138.1"/>
</dbReference>
<evidence type="ECO:0000313" key="2">
    <source>
        <dbReference type="Proteomes" id="UP000011761"/>
    </source>
</evidence>
<sequence>MTCFAFSTWPRDMLRWVQSIRNSKNPGPNLATFSRFLYLGDFSTSMPVGTIAELHAMQQRGTLSPIIVDSRQVNWHLRAALGKQLKDFDRHVVEHEVHSGHRWDTVARKR</sequence>
<dbReference type="GeneID" id="19108907"/>
<evidence type="ECO:0000313" key="1">
    <source>
        <dbReference type="EMBL" id="EMC96120.1"/>
    </source>
</evidence>
<dbReference type="AlphaFoldDB" id="M2NB82"/>
<dbReference type="EMBL" id="KB445556">
    <property type="protein sequence ID" value="EMC96120.1"/>
    <property type="molecule type" value="Genomic_DNA"/>
</dbReference>
<dbReference type="Proteomes" id="UP000011761">
    <property type="component" value="Unassembled WGS sequence"/>
</dbReference>
<reference evidence="1 2" key="1">
    <citation type="journal article" date="2012" name="PLoS Pathog.">
        <title>Diverse lifestyles and strategies of plant pathogenesis encoded in the genomes of eighteen Dothideomycetes fungi.</title>
        <authorList>
            <person name="Ohm R.A."/>
            <person name="Feau N."/>
            <person name="Henrissat B."/>
            <person name="Schoch C.L."/>
            <person name="Horwitz B.A."/>
            <person name="Barry K.W."/>
            <person name="Condon B.J."/>
            <person name="Copeland A.C."/>
            <person name="Dhillon B."/>
            <person name="Glaser F."/>
            <person name="Hesse C.N."/>
            <person name="Kosti I."/>
            <person name="LaButti K."/>
            <person name="Lindquist E.A."/>
            <person name="Lucas S."/>
            <person name="Salamov A.A."/>
            <person name="Bradshaw R.E."/>
            <person name="Ciuffetti L."/>
            <person name="Hamelin R.C."/>
            <person name="Kema G.H.J."/>
            <person name="Lawrence C."/>
            <person name="Scott J.A."/>
            <person name="Spatafora J.W."/>
            <person name="Turgeon B.G."/>
            <person name="de Wit P.J.G.M."/>
            <person name="Zhong S."/>
            <person name="Goodwin S.B."/>
            <person name="Grigoriev I.V."/>
        </authorList>
    </citation>
    <scope>NUCLEOTIDE SEQUENCE [LARGE SCALE GENOMIC DNA]</scope>
    <source>
        <strain evidence="1 2">UAMH 10762</strain>
    </source>
</reference>
<accession>M2NB82</accession>
<name>M2NB82_BAUPA</name>
<proteinExistence type="predicted"/>